<reference evidence="3" key="2">
    <citation type="submission" date="2015-01" db="EMBL/GenBank/DDBJ databases">
        <title>Evolutionary Origins and Diversification of the Mycorrhizal Mutualists.</title>
        <authorList>
            <consortium name="DOE Joint Genome Institute"/>
            <consortium name="Mycorrhizal Genomics Consortium"/>
            <person name="Kohler A."/>
            <person name="Kuo A."/>
            <person name="Nagy L.G."/>
            <person name="Floudas D."/>
            <person name="Copeland A."/>
            <person name="Barry K.W."/>
            <person name="Cichocki N."/>
            <person name="Veneault-Fourrey C."/>
            <person name="LaButti K."/>
            <person name="Lindquist E.A."/>
            <person name="Lipzen A."/>
            <person name="Lundell T."/>
            <person name="Morin E."/>
            <person name="Murat C."/>
            <person name="Riley R."/>
            <person name="Ohm R."/>
            <person name="Sun H."/>
            <person name="Tunlid A."/>
            <person name="Henrissat B."/>
            <person name="Grigoriev I.V."/>
            <person name="Hibbett D.S."/>
            <person name="Martin F."/>
        </authorList>
    </citation>
    <scope>NUCLEOTIDE SEQUENCE [LARGE SCALE GENOMIC DNA]</scope>
    <source>
        <strain evidence="3">F 1598</strain>
    </source>
</reference>
<feature type="non-terminal residue" evidence="2">
    <location>
        <position position="118"/>
    </location>
</feature>
<reference evidence="2 3" key="1">
    <citation type="submission" date="2014-04" db="EMBL/GenBank/DDBJ databases">
        <authorList>
            <consortium name="DOE Joint Genome Institute"/>
            <person name="Kuo A."/>
            <person name="Tarkka M."/>
            <person name="Buscot F."/>
            <person name="Kohler A."/>
            <person name="Nagy L.G."/>
            <person name="Floudas D."/>
            <person name="Copeland A."/>
            <person name="Barry K.W."/>
            <person name="Cichocki N."/>
            <person name="Veneault-Fourrey C."/>
            <person name="LaButti K."/>
            <person name="Lindquist E.A."/>
            <person name="Lipzen A."/>
            <person name="Lundell T."/>
            <person name="Morin E."/>
            <person name="Murat C."/>
            <person name="Sun H."/>
            <person name="Tunlid A."/>
            <person name="Henrissat B."/>
            <person name="Grigoriev I.V."/>
            <person name="Hibbett D.S."/>
            <person name="Martin F."/>
            <person name="Nordberg H.P."/>
            <person name="Cantor M.N."/>
            <person name="Hua S.X."/>
        </authorList>
    </citation>
    <scope>NUCLEOTIDE SEQUENCE [LARGE SCALE GENOMIC DNA]</scope>
    <source>
        <strain evidence="2 3">F 1598</strain>
    </source>
</reference>
<dbReference type="InParanoid" id="A0A0C3EU22"/>
<evidence type="ECO:0000313" key="2">
    <source>
        <dbReference type="EMBL" id="KIM76010.1"/>
    </source>
</evidence>
<dbReference type="AlphaFoldDB" id="A0A0C3EU22"/>
<sequence>MATPGAISKWNREPTFPSSWLKSRIKARLSHMYMCYDLVTDIRKAALRRYSRRTSAPVLDRRTLLRDNHGSALACLKLFVIENHGETYANDGERDYESSSPRVTSAGPPILYSTAPSV</sequence>
<name>A0A0C3EU22_PILCF</name>
<dbReference type="EMBL" id="KN833040">
    <property type="protein sequence ID" value="KIM76010.1"/>
    <property type="molecule type" value="Genomic_DNA"/>
</dbReference>
<accession>A0A0C3EU22</accession>
<proteinExistence type="predicted"/>
<feature type="region of interest" description="Disordered" evidence="1">
    <location>
        <begin position="90"/>
        <end position="118"/>
    </location>
</feature>
<organism evidence="2 3">
    <name type="scientific">Piloderma croceum (strain F 1598)</name>
    <dbReference type="NCBI Taxonomy" id="765440"/>
    <lineage>
        <taxon>Eukaryota</taxon>
        <taxon>Fungi</taxon>
        <taxon>Dikarya</taxon>
        <taxon>Basidiomycota</taxon>
        <taxon>Agaricomycotina</taxon>
        <taxon>Agaricomycetes</taxon>
        <taxon>Agaricomycetidae</taxon>
        <taxon>Atheliales</taxon>
        <taxon>Atheliaceae</taxon>
        <taxon>Piloderma</taxon>
    </lineage>
</organism>
<evidence type="ECO:0000256" key="1">
    <source>
        <dbReference type="SAM" id="MobiDB-lite"/>
    </source>
</evidence>
<dbReference type="HOGENOM" id="CLU_2078660_0_0_1"/>
<gene>
    <name evidence="2" type="ORF">PILCRDRAFT_826865</name>
</gene>
<evidence type="ECO:0000313" key="3">
    <source>
        <dbReference type="Proteomes" id="UP000054166"/>
    </source>
</evidence>
<protein>
    <submittedName>
        <fullName evidence="2">Uncharacterized protein</fullName>
    </submittedName>
</protein>
<keyword evidence="3" id="KW-1185">Reference proteome</keyword>
<dbReference type="Proteomes" id="UP000054166">
    <property type="component" value="Unassembled WGS sequence"/>
</dbReference>